<name>A0A061SL26_9CHLO</name>
<dbReference type="AlphaFoldDB" id="A0A061SL26"/>
<protein>
    <submittedName>
        <fullName evidence="1">Uncharacterized protein</fullName>
    </submittedName>
</protein>
<gene>
    <name evidence="1" type="ORF">TSPGSL018_2994</name>
</gene>
<evidence type="ECO:0000313" key="1">
    <source>
        <dbReference type="EMBL" id="JAC83580.1"/>
    </source>
</evidence>
<proteinExistence type="predicted"/>
<dbReference type="EMBL" id="GBEZ01001388">
    <property type="protein sequence ID" value="JAC83580.1"/>
    <property type="molecule type" value="Transcribed_RNA"/>
</dbReference>
<reference evidence="1" key="1">
    <citation type="submission" date="2014-05" db="EMBL/GenBank/DDBJ databases">
        <title>The transcriptome of the halophilic microalga Tetraselmis sp. GSL018 isolated from the Great Salt Lake, Utah.</title>
        <authorList>
            <person name="Jinkerson R.E."/>
            <person name="D'Adamo S."/>
            <person name="Posewitz M.C."/>
        </authorList>
    </citation>
    <scope>NUCLEOTIDE SEQUENCE</scope>
    <source>
        <strain evidence="1">GSL018</strain>
    </source>
</reference>
<organism evidence="1">
    <name type="scientific">Tetraselmis sp. GSL018</name>
    <dbReference type="NCBI Taxonomy" id="582737"/>
    <lineage>
        <taxon>Eukaryota</taxon>
        <taxon>Viridiplantae</taxon>
        <taxon>Chlorophyta</taxon>
        <taxon>core chlorophytes</taxon>
        <taxon>Chlorodendrophyceae</taxon>
        <taxon>Chlorodendrales</taxon>
        <taxon>Chlorodendraceae</taxon>
        <taxon>Tetraselmis</taxon>
    </lineage>
</organism>
<feature type="non-terminal residue" evidence="1">
    <location>
        <position position="1"/>
    </location>
</feature>
<accession>A0A061SL26</accession>
<sequence>PARVSAAASGRVANSRLVKTDRRSCCERLRCVDYEAAHAADGLRDACPCSQRLSSLSLYRVTPEGLRARSQVVQVSHREILPGIPGASYYLQLCHLAPGVRPSTSQKA</sequence>